<feature type="compositionally biased region" description="Basic and acidic residues" evidence="2">
    <location>
        <begin position="167"/>
        <end position="180"/>
    </location>
</feature>
<keyword evidence="1" id="KW-0808">Transferase</keyword>
<name>A0A9P4PW17_9PLEO</name>
<feature type="region of interest" description="Disordered" evidence="2">
    <location>
        <begin position="793"/>
        <end position="848"/>
    </location>
</feature>
<dbReference type="GO" id="GO:0005975">
    <property type="term" value="P:carbohydrate metabolic process"/>
    <property type="evidence" value="ECO:0007669"/>
    <property type="project" value="InterPro"/>
</dbReference>
<dbReference type="PANTHER" id="PTHR48050:SF5">
    <property type="entry name" value="UDP-GLUCOSE,STEROL TRANSFERASE"/>
    <property type="match status" value="1"/>
</dbReference>
<dbReference type="FunFam" id="3.40.50.2000:FF:000100">
    <property type="entry name" value="Glycosyltransferase family 1 protein"/>
    <property type="match status" value="1"/>
</dbReference>
<dbReference type="AlphaFoldDB" id="A0A9P4PW17"/>
<dbReference type="Pfam" id="PF03033">
    <property type="entry name" value="Glyco_transf_28"/>
    <property type="match status" value="1"/>
</dbReference>
<dbReference type="InterPro" id="IPR004276">
    <property type="entry name" value="GlycoTrans_28_N"/>
</dbReference>
<dbReference type="InterPro" id="IPR010610">
    <property type="entry name" value="EryCIII-like_C"/>
</dbReference>
<proteinExistence type="predicted"/>
<keyword evidence="6" id="KW-1185">Reference proteome</keyword>
<dbReference type="Pfam" id="PF06722">
    <property type="entry name" value="EryCIII-like_C"/>
    <property type="match status" value="1"/>
</dbReference>
<dbReference type="Gene3D" id="3.40.50.2000">
    <property type="entry name" value="Glycogen Phosphorylase B"/>
    <property type="match status" value="2"/>
</dbReference>
<dbReference type="CDD" id="cd03784">
    <property type="entry name" value="GT1_Gtf-like"/>
    <property type="match status" value="1"/>
</dbReference>
<evidence type="ECO:0000313" key="5">
    <source>
        <dbReference type="EMBL" id="KAF2449816.1"/>
    </source>
</evidence>
<evidence type="ECO:0000259" key="3">
    <source>
        <dbReference type="Pfam" id="PF03033"/>
    </source>
</evidence>
<comment type="caution">
    <text evidence="5">The sequence shown here is derived from an EMBL/GenBank/DDBJ whole genome shotgun (WGS) entry which is preliminary data.</text>
</comment>
<organism evidence="5 6">
    <name type="scientific">Karstenula rhodostoma CBS 690.94</name>
    <dbReference type="NCBI Taxonomy" id="1392251"/>
    <lineage>
        <taxon>Eukaryota</taxon>
        <taxon>Fungi</taxon>
        <taxon>Dikarya</taxon>
        <taxon>Ascomycota</taxon>
        <taxon>Pezizomycotina</taxon>
        <taxon>Dothideomycetes</taxon>
        <taxon>Pleosporomycetidae</taxon>
        <taxon>Pleosporales</taxon>
        <taxon>Massarineae</taxon>
        <taxon>Didymosphaeriaceae</taxon>
        <taxon>Karstenula</taxon>
    </lineage>
</organism>
<feature type="compositionally biased region" description="Basic and acidic residues" evidence="2">
    <location>
        <begin position="811"/>
        <end position="826"/>
    </location>
</feature>
<dbReference type="OrthoDB" id="5835829at2759"/>
<evidence type="ECO:0000259" key="4">
    <source>
        <dbReference type="Pfam" id="PF06722"/>
    </source>
</evidence>
<feature type="compositionally biased region" description="Polar residues" evidence="2">
    <location>
        <begin position="827"/>
        <end position="839"/>
    </location>
</feature>
<sequence>MASNSPTQSPPLPTAVLIHEPEFPSPNAPQHGSLPAATDFAQSPRMPDNMGSAHTTHIAAPRSATPPPPKHTVEENSSRPWMQRPATERPQPLEKTHQELKRAGTAQDMTRHMHRPKTLTFDPYDSDSDSDSSSDSGEDEPVGRQLSGTRTNSGKTPSPRPFSKLKFSNDHFHTKGKVSRKDGRLKLSISETLNSGYFAKTLGAGLKKHFAGAEELQNGVHAPTSHVKIAPDDDPMEDPKRRVHLNVIIIVIGSRGDIQPFLRIGKILKEDYGHRVRIATHPAFKSFIENDTGLEFFSIGGDPSELMAFMVKNPGLIPNLETVKEGEIGRKRAAMYDMFEGMWRACINATDDENDHANLKMMGGRHPFICDAIIANPPSFAPPHIAERLGVPLHMMFTFPYTPTVQFPHPLANIQNSNVDTKYTNFMSYPLVEMMTWQGLGDLINRFRSGTLHLDEVSTLWAPGQLFRMKVPYTYMWSPGLVPKPKDWGPEIDIAGFVFLDLASSFKPPDDLQKFLDEGEPPVYIGFGSIVVDDPDEFTKLIFKAVEIAGVRALVSKGWGGFGSNSSAPDNIFMLENTPHDWLFPKVSAVVHHGGAGTTAIGLKCARPTMIVPFFGDQPFWGAMVSSAKAGAHDCIPYKQLTAERLADGIKQCLTDEAKQNVQKIADSIDKEGDGALNAVRSFHRSLPLSEGGTMRCSLLPNNAAAWRLKNTSIRLCPVAAELLVEWKKIKWNELRLLRQYEWNDFGGPGEPVTGIWGAIVDTVGDVAMGMGGVPYNMAKSVKTRERYYEKKFKVHKRQKQRQRQQATLDRVNKDYDEATKAEDRVTNGNTSTASQTSRPKLGERQESVLSNVTEPNDLLAVEFAREAERGLRKTGGAILRFPMRLHLALAQGFHNAPRLYGDTTVRHIPRITGVHSGIRAGRDELVYGIRDGVSGLWMQPIRGAKEGGAMGFARGVGIGFGGFILKDVCALVGPGAYLLKGCDEEYLKKYQPTHFIRRARILQGRREVADLASASDRPSNAGASDARAEDRKAEKARRWDVEKRVSSQWKALQPLVREERKHMRSGIKAAVLGQPKFKDGAPVPRKERASMQVGRVEEGVKKARTQPVMLADGVVDGTGEAALPHIETAPVAPERYKEMGARKRRWRLDSPHEHEKREARDGALGKDSVPNGAAGFVDGDVGGSKAA</sequence>
<dbReference type="EMBL" id="MU001494">
    <property type="protein sequence ID" value="KAF2449816.1"/>
    <property type="molecule type" value="Genomic_DNA"/>
</dbReference>
<feature type="compositionally biased region" description="Basic residues" evidence="2">
    <location>
        <begin position="793"/>
        <end position="803"/>
    </location>
</feature>
<dbReference type="Proteomes" id="UP000799764">
    <property type="component" value="Unassembled WGS sequence"/>
</dbReference>
<feature type="compositionally biased region" description="Basic and acidic residues" evidence="2">
    <location>
        <begin position="1027"/>
        <end position="1037"/>
    </location>
</feature>
<dbReference type="InterPro" id="IPR002213">
    <property type="entry name" value="UDP_glucos_trans"/>
</dbReference>
<dbReference type="GO" id="GO:0016906">
    <property type="term" value="F:sterol 3-beta-glucosyltransferase activity"/>
    <property type="evidence" value="ECO:0007669"/>
    <property type="project" value="UniProtKB-ARBA"/>
</dbReference>
<dbReference type="SUPFAM" id="SSF53756">
    <property type="entry name" value="UDP-Glycosyltransferase/glycogen phosphorylase"/>
    <property type="match status" value="1"/>
</dbReference>
<evidence type="ECO:0000256" key="1">
    <source>
        <dbReference type="ARBA" id="ARBA00022679"/>
    </source>
</evidence>
<evidence type="ECO:0000256" key="2">
    <source>
        <dbReference type="SAM" id="MobiDB-lite"/>
    </source>
</evidence>
<feature type="domain" description="Erythromycin biosynthesis protein CIII-like C-terminal" evidence="4">
    <location>
        <begin position="566"/>
        <end position="666"/>
    </location>
</feature>
<accession>A0A9P4PW17</accession>
<feature type="compositionally biased region" description="Polar residues" evidence="2">
    <location>
        <begin position="146"/>
        <end position="156"/>
    </location>
</feature>
<feature type="region of interest" description="Disordered" evidence="2">
    <location>
        <begin position="1141"/>
        <end position="1188"/>
    </location>
</feature>
<feature type="region of interest" description="Disordered" evidence="2">
    <location>
        <begin position="1012"/>
        <end position="1037"/>
    </location>
</feature>
<evidence type="ECO:0000313" key="6">
    <source>
        <dbReference type="Proteomes" id="UP000799764"/>
    </source>
</evidence>
<feature type="region of interest" description="Disordered" evidence="2">
    <location>
        <begin position="1"/>
        <end position="180"/>
    </location>
</feature>
<protein>
    <submittedName>
        <fullName evidence="5">Glycosyltransferase family 1 protein</fullName>
    </submittedName>
</protein>
<dbReference type="FunFam" id="3.40.50.2000:FF:000009">
    <property type="entry name" value="Sterol 3-beta-glucosyltransferase UGT80A2"/>
    <property type="match status" value="1"/>
</dbReference>
<feature type="domain" description="Glycosyltransferase family 28 N-terminal" evidence="3">
    <location>
        <begin position="247"/>
        <end position="404"/>
    </location>
</feature>
<reference evidence="5" key="1">
    <citation type="journal article" date="2020" name="Stud. Mycol.">
        <title>101 Dothideomycetes genomes: a test case for predicting lifestyles and emergence of pathogens.</title>
        <authorList>
            <person name="Haridas S."/>
            <person name="Albert R."/>
            <person name="Binder M."/>
            <person name="Bloem J."/>
            <person name="Labutti K."/>
            <person name="Salamov A."/>
            <person name="Andreopoulos B."/>
            <person name="Baker S."/>
            <person name="Barry K."/>
            <person name="Bills G."/>
            <person name="Bluhm B."/>
            <person name="Cannon C."/>
            <person name="Castanera R."/>
            <person name="Culley D."/>
            <person name="Daum C."/>
            <person name="Ezra D."/>
            <person name="Gonzalez J."/>
            <person name="Henrissat B."/>
            <person name="Kuo A."/>
            <person name="Liang C."/>
            <person name="Lipzen A."/>
            <person name="Lutzoni F."/>
            <person name="Magnuson J."/>
            <person name="Mondo S."/>
            <person name="Nolan M."/>
            <person name="Ohm R."/>
            <person name="Pangilinan J."/>
            <person name="Park H.-J."/>
            <person name="Ramirez L."/>
            <person name="Alfaro M."/>
            <person name="Sun H."/>
            <person name="Tritt A."/>
            <person name="Yoshinaga Y."/>
            <person name="Zwiers L.-H."/>
            <person name="Turgeon B."/>
            <person name="Goodwin S."/>
            <person name="Spatafora J."/>
            <person name="Crous P."/>
            <person name="Grigoriev I."/>
        </authorList>
    </citation>
    <scope>NUCLEOTIDE SEQUENCE</scope>
    <source>
        <strain evidence="5">CBS 690.94</strain>
    </source>
</reference>
<gene>
    <name evidence="5" type="ORF">P171DRAFT_351827</name>
</gene>
<feature type="compositionally biased region" description="Acidic residues" evidence="2">
    <location>
        <begin position="124"/>
        <end position="140"/>
    </location>
</feature>
<feature type="compositionally biased region" description="Basic and acidic residues" evidence="2">
    <location>
        <begin position="91"/>
        <end position="102"/>
    </location>
</feature>
<feature type="compositionally biased region" description="Basic and acidic residues" evidence="2">
    <location>
        <begin position="1141"/>
        <end position="1165"/>
    </location>
</feature>
<dbReference type="PANTHER" id="PTHR48050">
    <property type="entry name" value="STEROL 3-BETA-GLUCOSYLTRANSFERASE"/>
    <property type="match status" value="1"/>
</dbReference>
<dbReference type="InterPro" id="IPR050426">
    <property type="entry name" value="Glycosyltransferase_28"/>
</dbReference>